<proteinExistence type="predicted"/>
<keyword evidence="2" id="KW-1185">Reference proteome</keyword>
<name>A0ACC4ZNJ3_9BACL</name>
<organism evidence="1 2">
    <name type="scientific">Paenibacillus jamilae</name>
    <dbReference type="NCBI Taxonomy" id="114136"/>
    <lineage>
        <taxon>Bacteria</taxon>
        <taxon>Bacillati</taxon>
        <taxon>Bacillota</taxon>
        <taxon>Bacilli</taxon>
        <taxon>Bacillales</taxon>
        <taxon>Paenibacillaceae</taxon>
        <taxon>Paenibacillus</taxon>
    </lineage>
</organism>
<dbReference type="EMBL" id="LDRX01000230">
    <property type="protein sequence ID" value="KTS73288.1"/>
    <property type="molecule type" value="Genomic_DNA"/>
</dbReference>
<evidence type="ECO:0000313" key="2">
    <source>
        <dbReference type="Proteomes" id="UP000074866"/>
    </source>
</evidence>
<evidence type="ECO:0000313" key="1">
    <source>
        <dbReference type="EMBL" id="KTS73288.1"/>
    </source>
</evidence>
<gene>
    <name evidence="1" type="ORF">NS115_24335</name>
</gene>
<dbReference type="Proteomes" id="UP000074866">
    <property type="component" value="Unassembled WGS sequence"/>
</dbReference>
<accession>A0ACC4ZNJ3</accession>
<sequence>MSNSRWENDILKQAALIVGTKVKIIKQNSDKYSVSALCEVLKSLEAPSTMKRKKKTTKTK</sequence>
<protein>
    <submittedName>
        <fullName evidence="1">Uncharacterized protein</fullName>
    </submittedName>
</protein>
<comment type="caution">
    <text evidence="1">The sequence shown here is derived from an EMBL/GenBank/DDBJ whole genome shotgun (WGS) entry which is preliminary data.</text>
</comment>
<reference evidence="1 2" key="1">
    <citation type="journal article" date="2016" name="Front. Microbiol.">
        <title>Genomic Resource of Rice Seed Associated Bacteria.</title>
        <authorList>
            <person name="Midha S."/>
            <person name="Bansal K."/>
            <person name="Sharma S."/>
            <person name="Kumar N."/>
            <person name="Patil P.P."/>
            <person name="Chaudhry V."/>
            <person name="Patil P.B."/>
        </authorList>
    </citation>
    <scope>NUCLEOTIDE SEQUENCE [LARGE SCALE GENOMIC DNA]</scope>
    <source>
        <strain evidence="1 2">NS115</strain>
    </source>
</reference>